<dbReference type="AlphaFoldDB" id="A0A3M6TWE3"/>
<feature type="compositionally biased region" description="Basic and acidic residues" evidence="11">
    <location>
        <begin position="387"/>
        <end position="407"/>
    </location>
</feature>
<dbReference type="Pfam" id="PF03839">
    <property type="entry name" value="Sec62"/>
    <property type="match status" value="1"/>
</dbReference>
<keyword evidence="5 12" id="KW-0812">Transmembrane</keyword>
<dbReference type="GO" id="GO:0005789">
    <property type="term" value="C:endoplasmic reticulum membrane"/>
    <property type="evidence" value="ECO:0007669"/>
    <property type="project" value="UniProtKB-SubCell"/>
</dbReference>
<feature type="transmembrane region" description="Helical" evidence="12">
    <location>
        <begin position="295"/>
        <end position="315"/>
    </location>
</feature>
<reference evidence="13 14" key="1">
    <citation type="journal article" date="2018" name="Sci. Rep.">
        <title>Comparative analysis of the Pocillopora damicornis genome highlights role of immune system in coral evolution.</title>
        <authorList>
            <person name="Cunning R."/>
            <person name="Bay R.A."/>
            <person name="Gillette P."/>
            <person name="Baker A.C."/>
            <person name="Traylor-Knowles N."/>
        </authorList>
    </citation>
    <scope>NUCLEOTIDE SEQUENCE [LARGE SCALE GENOMIC DNA]</scope>
    <source>
        <strain evidence="13">RSMAS</strain>
        <tissue evidence="13">Whole animal</tissue>
    </source>
</reference>
<evidence type="ECO:0000313" key="13">
    <source>
        <dbReference type="EMBL" id="RMX45733.1"/>
    </source>
</evidence>
<evidence type="ECO:0000256" key="10">
    <source>
        <dbReference type="ARBA" id="ARBA00023136"/>
    </source>
</evidence>
<accession>A0A3M6TWE3</accession>
<protein>
    <recommendedName>
        <fullName evidence="3">Translocation protein SEC62</fullName>
    </recommendedName>
</protein>
<keyword evidence="14" id="KW-1185">Reference proteome</keyword>
<dbReference type="PANTHER" id="PTHR12443">
    <property type="entry name" value="TRANSLOCATION PROTEIN SEC62"/>
    <property type="match status" value="1"/>
</dbReference>
<dbReference type="EMBL" id="RCHS01002783">
    <property type="protein sequence ID" value="RMX45733.1"/>
    <property type="molecule type" value="Genomic_DNA"/>
</dbReference>
<keyword evidence="7" id="KW-0653">Protein transport</keyword>
<feature type="region of interest" description="Disordered" evidence="11">
    <location>
        <begin position="173"/>
        <end position="222"/>
    </location>
</feature>
<dbReference type="InterPro" id="IPR004728">
    <property type="entry name" value="Sec62"/>
</dbReference>
<evidence type="ECO:0000256" key="3">
    <source>
        <dbReference type="ARBA" id="ARBA00021257"/>
    </source>
</evidence>
<dbReference type="STRING" id="46731.A0A3M6TWE3"/>
<evidence type="ECO:0000313" key="14">
    <source>
        <dbReference type="Proteomes" id="UP000275408"/>
    </source>
</evidence>
<dbReference type="GO" id="GO:0031204">
    <property type="term" value="P:post-translational protein targeting to membrane, translocation"/>
    <property type="evidence" value="ECO:0007669"/>
    <property type="project" value="TreeGrafter"/>
</dbReference>
<dbReference type="Proteomes" id="UP000275408">
    <property type="component" value="Unassembled WGS sequence"/>
</dbReference>
<evidence type="ECO:0000256" key="1">
    <source>
        <dbReference type="ARBA" id="ARBA00004477"/>
    </source>
</evidence>
<keyword evidence="6" id="KW-0256">Endoplasmic reticulum</keyword>
<keyword evidence="8 12" id="KW-1133">Transmembrane helix</keyword>
<dbReference type="OrthoDB" id="200187at2759"/>
<feature type="compositionally biased region" description="Basic and acidic residues" evidence="11">
    <location>
        <begin position="213"/>
        <end position="222"/>
    </location>
</feature>
<organism evidence="13 14">
    <name type="scientific">Pocillopora damicornis</name>
    <name type="common">Cauliflower coral</name>
    <name type="synonym">Millepora damicornis</name>
    <dbReference type="NCBI Taxonomy" id="46731"/>
    <lineage>
        <taxon>Eukaryota</taxon>
        <taxon>Metazoa</taxon>
        <taxon>Cnidaria</taxon>
        <taxon>Anthozoa</taxon>
        <taxon>Hexacorallia</taxon>
        <taxon>Scleractinia</taxon>
        <taxon>Astrocoeniina</taxon>
        <taxon>Pocilloporidae</taxon>
        <taxon>Pocillopora</taxon>
    </lineage>
</organism>
<sequence length="464" mass="53271">MAGSLSVVSRLRDSIRTPSFLSDISDTFRHCSFVFGRFRSQEEEQRLNGLFISLTRICICSSWQNMGDQHKFLKKRKKKEARDDSKEPSKEENEIGKYLKWNCPSKSSTMMGEKVEYFIGSKAIDCLMDSKWASGKGGTEILFTDRESVELYLDKLVILGFFNRVVRIKKVKKTKEEKEKEKAEKEKEKENDKGTTKEKVESEGKKSKKKPKKENSEEGKKATELNTSCVIAAVLKDDDTTEERKPKATEGNGDSEGKKKRKVKVKLELHEDQIFVDDDDEAYVWRFDPLHPRTLILGILVVIGTIAICLFPLWPSNIREYVWYLSVLASIAVGSILVLALLRYVFFAIVWVLTAGKHHFWLLPNLTEECGFFESFVPLYTHEYKGNKPEEKQPENETEKDNEKNEEEKEDEGDAAQDKKGESSEEKEKEPWVTLTEEEVATARSEVDKDVEDLNDPSVSEVKC</sequence>
<feature type="compositionally biased region" description="Basic and acidic residues" evidence="11">
    <location>
        <begin position="174"/>
        <end position="205"/>
    </location>
</feature>
<dbReference type="PANTHER" id="PTHR12443:SF9">
    <property type="entry name" value="TRANSLOCATION PROTEIN SEC62"/>
    <property type="match status" value="1"/>
</dbReference>
<evidence type="ECO:0000256" key="11">
    <source>
        <dbReference type="SAM" id="MobiDB-lite"/>
    </source>
</evidence>
<evidence type="ECO:0000256" key="9">
    <source>
        <dbReference type="ARBA" id="ARBA00023010"/>
    </source>
</evidence>
<comment type="caution">
    <text evidence="13">The sequence shown here is derived from an EMBL/GenBank/DDBJ whole genome shotgun (WGS) entry which is preliminary data.</text>
</comment>
<keyword evidence="4" id="KW-0813">Transport</keyword>
<comment type="similarity">
    <text evidence="2">Belongs to the SEC62 family.</text>
</comment>
<evidence type="ECO:0000256" key="4">
    <source>
        <dbReference type="ARBA" id="ARBA00022448"/>
    </source>
</evidence>
<proteinExistence type="inferred from homology"/>
<evidence type="ECO:0000256" key="5">
    <source>
        <dbReference type="ARBA" id="ARBA00022692"/>
    </source>
</evidence>
<keyword evidence="10 12" id="KW-0472">Membrane</keyword>
<feature type="transmembrane region" description="Helical" evidence="12">
    <location>
        <begin position="321"/>
        <end position="353"/>
    </location>
</feature>
<evidence type="ECO:0000256" key="2">
    <source>
        <dbReference type="ARBA" id="ARBA00010604"/>
    </source>
</evidence>
<keyword evidence="9" id="KW-0811">Translocation</keyword>
<evidence type="ECO:0000256" key="7">
    <source>
        <dbReference type="ARBA" id="ARBA00022927"/>
    </source>
</evidence>
<evidence type="ECO:0000256" key="8">
    <source>
        <dbReference type="ARBA" id="ARBA00022989"/>
    </source>
</evidence>
<feature type="region of interest" description="Disordered" evidence="11">
    <location>
        <begin position="387"/>
        <end position="464"/>
    </location>
</feature>
<gene>
    <name evidence="13" type="ORF">pdam_00004155</name>
</gene>
<evidence type="ECO:0000256" key="12">
    <source>
        <dbReference type="SAM" id="Phobius"/>
    </source>
</evidence>
<comment type="subcellular location">
    <subcellularLocation>
        <location evidence="1">Endoplasmic reticulum membrane</location>
        <topology evidence="1">Multi-pass membrane protein</topology>
    </subcellularLocation>
</comment>
<feature type="compositionally biased region" description="Basic and acidic residues" evidence="11">
    <location>
        <begin position="416"/>
        <end position="431"/>
    </location>
</feature>
<name>A0A3M6TWE3_POCDA</name>
<evidence type="ECO:0000256" key="6">
    <source>
        <dbReference type="ARBA" id="ARBA00022824"/>
    </source>
</evidence>